<comment type="caution">
    <text evidence="8">The sequence shown here is derived from an EMBL/GenBank/DDBJ whole genome shotgun (WGS) entry which is preliminary data.</text>
</comment>
<evidence type="ECO:0000256" key="3">
    <source>
        <dbReference type="ARBA" id="ARBA00023015"/>
    </source>
</evidence>
<dbReference type="Proteomes" id="UP001138768">
    <property type="component" value="Unassembled WGS sequence"/>
</dbReference>
<dbReference type="Pfam" id="PF00158">
    <property type="entry name" value="Sigma54_activat"/>
    <property type="match status" value="1"/>
</dbReference>
<feature type="modified residue" description="4-aspartylphosphate" evidence="5">
    <location>
        <position position="54"/>
    </location>
</feature>
<dbReference type="SMART" id="SM00448">
    <property type="entry name" value="REC"/>
    <property type="match status" value="1"/>
</dbReference>
<dbReference type="PROSITE" id="PS50110">
    <property type="entry name" value="RESPONSE_REGULATORY"/>
    <property type="match status" value="1"/>
</dbReference>
<sequence length="460" mass="50573">MSSPAPHLLIVEDDTGLQSQLRWCFDGYRVLIAGTRAEALAHVRKHRPSVVTLDLGLPPDPGGVTEGLATLNDIRMLAPETKIIVVTGNDERTNAVNAIGLGAYDFYLKPIDAGTLRLVVDRAQALFNLEAENRLFQEKNQPGTPFANLITSSDNVLSLCREVEKVADTDAKVLLIGETGTGKELFARALHDLSRRTEARFVAVNCAAIPEQLLESELFGYEKGAFTGANRQTPGKIERADGGTFFLDEIGDLPLALQPKLLRFLQERVIERVGGREEIPVDVRIVSATHQDLQALAAQGRFREDLYYRLGEVVLQLPPLRERPGDAIVLAQAFLKRYNAHFSKSHRGFTPDALNAIDQYPWPGNVREIDGTVKKAVVMADGPVISAKDLGLQQDASETPTLSLTLREVRKQAETTAIRKAIAQADGNLSQAANLLGITRPTLYKLLEKYELKPNESQSQ</sequence>
<dbReference type="InterPro" id="IPR001789">
    <property type="entry name" value="Sig_transdc_resp-reg_receiver"/>
</dbReference>
<dbReference type="Gene3D" id="1.10.8.60">
    <property type="match status" value="1"/>
</dbReference>
<dbReference type="FunFam" id="3.40.50.300:FF:000006">
    <property type="entry name" value="DNA-binding transcriptional regulator NtrC"/>
    <property type="match status" value="1"/>
</dbReference>
<gene>
    <name evidence="8" type="primary">prsR</name>
    <name evidence="8" type="ORF">CKO42_02790</name>
</gene>
<dbReference type="PRINTS" id="PR01590">
    <property type="entry name" value="HTHFIS"/>
</dbReference>
<keyword evidence="4" id="KW-0804">Transcription</keyword>
<dbReference type="SMART" id="SM00382">
    <property type="entry name" value="AAA"/>
    <property type="match status" value="1"/>
</dbReference>
<dbReference type="InterPro" id="IPR002197">
    <property type="entry name" value="HTH_Fis"/>
</dbReference>
<dbReference type="InterPro" id="IPR003593">
    <property type="entry name" value="AAA+_ATPase"/>
</dbReference>
<dbReference type="GO" id="GO:0005524">
    <property type="term" value="F:ATP binding"/>
    <property type="evidence" value="ECO:0007669"/>
    <property type="project" value="UniProtKB-KW"/>
</dbReference>
<dbReference type="PANTHER" id="PTHR32071:SF113">
    <property type="entry name" value="ALGINATE BIOSYNTHESIS TRANSCRIPTIONAL REGULATORY PROTEIN ALGB"/>
    <property type="match status" value="1"/>
</dbReference>
<feature type="domain" description="Response regulatory" evidence="7">
    <location>
        <begin position="7"/>
        <end position="124"/>
    </location>
</feature>
<evidence type="ECO:0000259" key="7">
    <source>
        <dbReference type="PROSITE" id="PS50110"/>
    </source>
</evidence>
<protein>
    <submittedName>
        <fullName evidence="8">PEP-CTERM-box response regulator transcription factor</fullName>
    </submittedName>
</protein>
<dbReference type="InterPro" id="IPR025943">
    <property type="entry name" value="Sigma_54_int_dom_ATP-bd_2"/>
</dbReference>
<keyword evidence="5" id="KW-0597">Phosphoprotein</keyword>
<reference evidence="8 9" key="1">
    <citation type="journal article" date="2020" name="Microorganisms">
        <title>Osmotic Adaptation and Compatible Solute Biosynthesis of Phototrophic Bacteria as Revealed from Genome Analyses.</title>
        <authorList>
            <person name="Imhoff J.F."/>
            <person name="Rahn T."/>
            <person name="Kunzel S."/>
            <person name="Keller A."/>
            <person name="Neulinger S.C."/>
        </authorList>
    </citation>
    <scope>NUCLEOTIDE SEQUENCE [LARGE SCALE GENOMIC DNA]</scope>
    <source>
        <strain evidence="8 9">DSM 25653</strain>
    </source>
</reference>
<keyword evidence="9" id="KW-1185">Reference proteome</keyword>
<dbReference type="AlphaFoldDB" id="A0A9X1B2H2"/>
<dbReference type="SUPFAM" id="SSF46689">
    <property type="entry name" value="Homeodomain-like"/>
    <property type="match status" value="1"/>
</dbReference>
<evidence type="ECO:0000256" key="4">
    <source>
        <dbReference type="ARBA" id="ARBA00023163"/>
    </source>
</evidence>
<evidence type="ECO:0000256" key="2">
    <source>
        <dbReference type="ARBA" id="ARBA00022840"/>
    </source>
</evidence>
<keyword evidence="2" id="KW-0067">ATP-binding</keyword>
<dbReference type="InterPro" id="IPR025662">
    <property type="entry name" value="Sigma_54_int_dom_ATP-bd_1"/>
</dbReference>
<evidence type="ECO:0000256" key="5">
    <source>
        <dbReference type="PROSITE-ProRule" id="PRU00169"/>
    </source>
</evidence>
<evidence type="ECO:0000313" key="8">
    <source>
        <dbReference type="EMBL" id="MBK1617398.1"/>
    </source>
</evidence>
<evidence type="ECO:0000259" key="6">
    <source>
        <dbReference type="PROSITE" id="PS50045"/>
    </source>
</evidence>
<organism evidence="8 9">
    <name type="scientific">Lamprobacter modestohalophilus</name>
    <dbReference type="NCBI Taxonomy" id="1064514"/>
    <lineage>
        <taxon>Bacteria</taxon>
        <taxon>Pseudomonadati</taxon>
        <taxon>Pseudomonadota</taxon>
        <taxon>Gammaproteobacteria</taxon>
        <taxon>Chromatiales</taxon>
        <taxon>Chromatiaceae</taxon>
        <taxon>Lamprobacter</taxon>
    </lineage>
</organism>
<dbReference type="SUPFAM" id="SSF52172">
    <property type="entry name" value="CheY-like"/>
    <property type="match status" value="1"/>
</dbReference>
<dbReference type="SUPFAM" id="SSF52540">
    <property type="entry name" value="P-loop containing nucleoside triphosphate hydrolases"/>
    <property type="match status" value="1"/>
</dbReference>
<dbReference type="Pfam" id="PF25601">
    <property type="entry name" value="AAA_lid_14"/>
    <property type="match status" value="1"/>
</dbReference>
<dbReference type="GO" id="GO:0006355">
    <property type="term" value="P:regulation of DNA-templated transcription"/>
    <property type="evidence" value="ECO:0007669"/>
    <property type="project" value="InterPro"/>
</dbReference>
<dbReference type="InterPro" id="IPR014264">
    <property type="entry name" value="PEP-CTERM_resp_reg"/>
</dbReference>
<proteinExistence type="predicted"/>
<dbReference type="Pfam" id="PF02954">
    <property type="entry name" value="HTH_8"/>
    <property type="match status" value="1"/>
</dbReference>
<keyword evidence="1" id="KW-0547">Nucleotide-binding</keyword>
<dbReference type="CDD" id="cd00156">
    <property type="entry name" value="REC"/>
    <property type="match status" value="1"/>
</dbReference>
<dbReference type="NCBIfam" id="TIGR02915">
    <property type="entry name" value="PEP_resp_reg"/>
    <property type="match status" value="1"/>
</dbReference>
<dbReference type="InterPro" id="IPR002078">
    <property type="entry name" value="Sigma_54_int"/>
</dbReference>
<keyword evidence="3" id="KW-0805">Transcription regulation</keyword>
<dbReference type="PROSITE" id="PS50045">
    <property type="entry name" value="SIGMA54_INTERACT_4"/>
    <property type="match status" value="1"/>
</dbReference>
<dbReference type="GO" id="GO:0043565">
    <property type="term" value="F:sequence-specific DNA binding"/>
    <property type="evidence" value="ECO:0007669"/>
    <property type="project" value="InterPro"/>
</dbReference>
<dbReference type="InterPro" id="IPR027417">
    <property type="entry name" value="P-loop_NTPase"/>
</dbReference>
<evidence type="ECO:0000256" key="1">
    <source>
        <dbReference type="ARBA" id="ARBA00022741"/>
    </source>
</evidence>
<dbReference type="PROSITE" id="PS00675">
    <property type="entry name" value="SIGMA54_INTERACT_1"/>
    <property type="match status" value="1"/>
</dbReference>
<dbReference type="PROSITE" id="PS00676">
    <property type="entry name" value="SIGMA54_INTERACT_2"/>
    <property type="match status" value="1"/>
</dbReference>
<name>A0A9X1B2H2_9GAMM</name>
<dbReference type="InterPro" id="IPR011006">
    <property type="entry name" value="CheY-like_superfamily"/>
</dbReference>
<dbReference type="RefSeq" id="WP_200238346.1">
    <property type="nucleotide sequence ID" value="NZ_NRRY01000003.1"/>
</dbReference>
<dbReference type="InterPro" id="IPR058031">
    <property type="entry name" value="AAA_lid_NorR"/>
</dbReference>
<dbReference type="Gene3D" id="3.40.50.300">
    <property type="entry name" value="P-loop containing nucleotide triphosphate hydrolases"/>
    <property type="match status" value="1"/>
</dbReference>
<feature type="domain" description="Sigma-54 factor interaction" evidence="6">
    <location>
        <begin position="149"/>
        <end position="378"/>
    </location>
</feature>
<dbReference type="InterPro" id="IPR009057">
    <property type="entry name" value="Homeodomain-like_sf"/>
</dbReference>
<dbReference type="Pfam" id="PF00072">
    <property type="entry name" value="Response_reg"/>
    <property type="match status" value="1"/>
</dbReference>
<dbReference type="CDD" id="cd00009">
    <property type="entry name" value="AAA"/>
    <property type="match status" value="1"/>
</dbReference>
<dbReference type="Gene3D" id="1.10.10.60">
    <property type="entry name" value="Homeodomain-like"/>
    <property type="match status" value="1"/>
</dbReference>
<dbReference type="GO" id="GO:0000160">
    <property type="term" value="P:phosphorelay signal transduction system"/>
    <property type="evidence" value="ECO:0007669"/>
    <property type="project" value="InterPro"/>
</dbReference>
<evidence type="ECO:0000313" key="9">
    <source>
        <dbReference type="Proteomes" id="UP001138768"/>
    </source>
</evidence>
<dbReference type="Gene3D" id="3.40.50.2300">
    <property type="match status" value="1"/>
</dbReference>
<accession>A0A9X1B2H2</accession>
<dbReference type="PANTHER" id="PTHR32071">
    <property type="entry name" value="TRANSCRIPTIONAL REGULATORY PROTEIN"/>
    <property type="match status" value="1"/>
</dbReference>
<dbReference type="EMBL" id="NRRY01000003">
    <property type="protein sequence ID" value="MBK1617398.1"/>
    <property type="molecule type" value="Genomic_DNA"/>
</dbReference>